<protein>
    <recommendedName>
        <fullName evidence="3">Acyl-CoA dehydrogenase</fullName>
    </recommendedName>
</protein>
<accession>A0A132EA52</accession>
<comment type="caution">
    <text evidence="1">The sequence shown here is derived from an EMBL/GenBank/DDBJ whole genome shotgun (WGS) entry which is preliminary data.</text>
</comment>
<dbReference type="EMBL" id="LPJR01000074">
    <property type="protein sequence ID" value="KWF21167.1"/>
    <property type="molecule type" value="Genomic_DNA"/>
</dbReference>
<dbReference type="Proteomes" id="UP000062912">
    <property type="component" value="Unassembled WGS sequence"/>
</dbReference>
<sequence length="96" mass="10560">MEVPLTYERITTCAEREIHHHLTEAATRPYGSHAVDRHLDAAIGIFDLWRCLVIELGIKQAEVGYMADAQRPEGLLRLASLSGLASSISKGDDETA</sequence>
<reference evidence="1 2" key="1">
    <citation type="submission" date="2015-11" db="EMBL/GenBank/DDBJ databases">
        <title>Expanding the genomic diversity of Burkholderia species for the development of highly accurate diagnostics.</title>
        <authorList>
            <person name="Sahl J."/>
            <person name="Keim P."/>
            <person name="Wagner D."/>
        </authorList>
    </citation>
    <scope>NUCLEOTIDE SEQUENCE [LARGE SCALE GENOMIC DNA]</scope>
    <source>
        <strain evidence="1 2">MSMB368WGS</strain>
    </source>
</reference>
<gene>
    <name evidence="1" type="ORF">WT56_29380</name>
</gene>
<proteinExistence type="predicted"/>
<dbReference type="RefSeq" id="WP_060246107.1">
    <property type="nucleotide sequence ID" value="NZ_LPJR01000074.1"/>
</dbReference>
<evidence type="ECO:0008006" key="3">
    <source>
        <dbReference type="Google" id="ProtNLM"/>
    </source>
</evidence>
<evidence type="ECO:0000313" key="2">
    <source>
        <dbReference type="Proteomes" id="UP000062912"/>
    </source>
</evidence>
<name>A0A132EA52_9BURK</name>
<organism evidence="1 2">
    <name type="scientific">Burkholderia pseudomultivorans</name>
    <dbReference type="NCBI Taxonomy" id="1207504"/>
    <lineage>
        <taxon>Bacteria</taxon>
        <taxon>Pseudomonadati</taxon>
        <taxon>Pseudomonadota</taxon>
        <taxon>Betaproteobacteria</taxon>
        <taxon>Burkholderiales</taxon>
        <taxon>Burkholderiaceae</taxon>
        <taxon>Burkholderia</taxon>
        <taxon>Burkholderia cepacia complex</taxon>
    </lineage>
</organism>
<evidence type="ECO:0000313" key="1">
    <source>
        <dbReference type="EMBL" id="KWF21167.1"/>
    </source>
</evidence>
<dbReference type="AlphaFoldDB" id="A0A132EA52"/>